<dbReference type="EMBL" id="GEDG01008693">
    <property type="protein sequence ID" value="JAP29831.1"/>
    <property type="molecule type" value="Transcribed_RNA"/>
</dbReference>
<feature type="compositionally biased region" description="Polar residues" evidence="1">
    <location>
        <begin position="46"/>
        <end position="55"/>
    </location>
</feature>
<feature type="region of interest" description="Disordered" evidence="1">
    <location>
        <begin position="38"/>
        <end position="112"/>
    </location>
</feature>
<feature type="compositionally biased region" description="Polar residues" evidence="1">
    <location>
        <begin position="98"/>
        <end position="112"/>
    </location>
</feature>
<accession>A0A0V0IC31</accession>
<sequence length="170" mass="19634">HQPLLLLFSGELRQPNELATTSSPTSEFHPQNYTRNHLQNHAGKLPNNSSKNQLHPRSFPTKSPPQRHHWPANNSTSKPPKTHCKWRNNKPLSDHQAPASTTRQQLCSSDKQDSTLPDTLLSWWYHSTLSSPFYFITFWVYSCIFVDGSVHTFRLYCFIHKSGLKNVQIQ</sequence>
<proteinExistence type="predicted"/>
<reference evidence="2" key="1">
    <citation type="submission" date="2015-12" db="EMBL/GenBank/DDBJ databases">
        <title>Gene expression during late stages of embryo sac development: a critical building block for successful pollen-pistil interactions.</title>
        <authorList>
            <person name="Liu Y."/>
            <person name="Joly V."/>
            <person name="Sabar M."/>
            <person name="Matton D.P."/>
        </authorList>
    </citation>
    <scope>NUCLEOTIDE SEQUENCE</scope>
</reference>
<evidence type="ECO:0000313" key="2">
    <source>
        <dbReference type="EMBL" id="JAP29831.1"/>
    </source>
</evidence>
<organism evidence="2">
    <name type="scientific">Solanum chacoense</name>
    <name type="common">Chaco potato</name>
    <dbReference type="NCBI Taxonomy" id="4108"/>
    <lineage>
        <taxon>Eukaryota</taxon>
        <taxon>Viridiplantae</taxon>
        <taxon>Streptophyta</taxon>
        <taxon>Embryophyta</taxon>
        <taxon>Tracheophyta</taxon>
        <taxon>Spermatophyta</taxon>
        <taxon>Magnoliopsida</taxon>
        <taxon>eudicotyledons</taxon>
        <taxon>Gunneridae</taxon>
        <taxon>Pentapetalae</taxon>
        <taxon>asterids</taxon>
        <taxon>lamiids</taxon>
        <taxon>Solanales</taxon>
        <taxon>Solanaceae</taxon>
        <taxon>Solanoideae</taxon>
        <taxon>Solaneae</taxon>
        <taxon>Solanum</taxon>
    </lineage>
</organism>
<feature type="non-terminal residue" evidence="2">
    <location>
        <position position="1"/>
    </location>
</feature>
<evidence type="ECO:0000256" key="1">
    <source>
        <dbReference type="SAM" id="MobiDB-lite"/>
    </source>
</evidence>
<name>A0A0V0IC31_SOLCH</name>
<dbReference type="AlphaFoldDB" id="A0A0V0IC31"/>
<protein>
    <submittedName>
        <fullName evidence="2">Putative ovule protein</fullName>
    </submittedName>
</protein>